<feature type="transmembrane region" description="Helical" evidence="7">
    <location>
        <begin position="250"/>
        <end position="270"/>
    </location>
</feature>
<dbReference type="InterPro" id="IPR000515">
    <property type="entry name" value="MetI-like"/>
</dbReference>
<keyword evidence="3" id="KW-1003">Cell membrane</keyword>
<reference evidence="9 10" key="1">
    <citation type="submission" date="2019-11" db="EMBL/GenBank/DDBJ databases">
        <title>Acidiferrimicrobium australis gen. nov., sp. nov., an acidophilic and obligately heterotrophic, member of the Actinobacteria that catalyses dissimilatory oxido- reduction of iron isolated from metal-rich acidic water in Chile.</title>
        <authorList>
            <person name="Gonzalez D."/>
            <person name="Huber K."/>
            <person name="Hedrich S."/>
            <person name="Rojas-Villalobos C."/>
            <person name="Quatrini R."/>
            <person name="Dinamarca M.A."/>
            <person name="Schwarz A."/>
            <person name="Canales C."/>
            <person name="Nancucheo I."/>
        </authorList>
    </citation>
    <scope>NUCLEOTIDE SEQUENCE [LARGE SCALE GENOMIC DNA]</scope>
    <source>
        <strain evidence="9 10">USS-CCA1</strain>
    </source>
</reference>
<feature type="domain" description="ABC transmembrane type-1" evidence="8">
    <location>
        <begin position="82"/>
        <end position="271"/>
    </location>
</feature>
<organism evidence="9 10">
    <name type="scientific">Acidiferrimicrobium australe</name>
    <dbReference type="NCBI Taxonomy" id="2664430"/>
    <lineage>
        <taxon>Bacteria</taxon>
        <taxon>Bacillati</taxon>
        <taxon>Actinomycetota</taxon>
        <taxon>Acidimicrobiia</taxon>
        <taxon>Acidimicrobiales</taxon>
        <taxon>Acidimicrobiaceae</taxon>
        <taxon>Acidiferrimicrobium</taxon>
    </lineage>
</organism>
<dbReference type="Proteomes" id="UP000437736">
    <property type="component" value="Unassembled WGS sequence"/>
</dbReference>
<dbReference type="PROSITE" id="PS50928">
    <property type="entry name" value="ABC_TM1"/>
    <property type="match status" value="1"/>
</dbReference>
<keyword evidence="4 7" id="KW-0812">Transmembrane</keyword>
<evidence type="ECO:0000256" key="3">
    <source>
        <dbReference type="ARBA" id="ARBA00022475"/>
    </source>
</evidence>
<name>A0ABW9QZH7_9ACTN</name>
<feature type="transmembrane region" description="Helical" evidence="7">
    <location>
        <begin position="86"/>
        <end position="105"/>
    </location>
</feature>
<dbReference type="InterPro" id="IPR035906">
    <property type="entry name" value="MetI-like_sf"/>
</dbReference>
<keyword evidence="6 7" id="KW-0472">Membrane</keyword>
<feature type="transmembrane region" description="Helical" evidence="7">
    <location>
        <begin position="149"/>
        <end position="172"/>
    </location>
</feature>
<evidence type="ECO:0000313" key="10">
    <source>
        <dbReference type="Proteomes" id="UP000437736"/>
    </source>
</evidence>
<dbReference type="SUPFAM" id="SSF161098">
    <property type="entry name" value="MetI-like"/>
    <property type="match status" value="1"/>
</dbReference>
<dbReference type="Gene3D" id="1.10.3720.10">
    <property type="entry name" value="MetI-like"/>
    <property type="match status" value="1"/>
</dbReference>
<feature type="transmembrane region" description="Helical" evidence="7">
    <location>
        <begin position="192"/>
        <end position="214"/>
    </location>
</feature>
<dbReference type="PANTHER" id="PTHR43744">
    <property type="entry name" value="ABC TRANSPORTER PERMEASE PROTEIN MG189-RELATED-RELATED"/>
    <property type="match status" value="1"/>
</dbReference>
<comment type="subcellular location">
    <subcellularLocation>
        <location evidence="1 7">Cell membrane</location>
        <topology evidence="1 7">Multi-pass membrane protein</topology>
    </subcellularLocation>
</comment>
<accession>A0ABW9QZH7</accession>
<comment type="similarity">
    <text evidence="7">Belongs to the binding-protein-dependent transport system permease family.</text>
</comment>
<evidence type="ECO:0000256" key="1">
    <source>
        <dbReference type="ARBA" id="ARBA00004651"/>
    </source>
</evidence>
<gene>
    <name evidence="9" type="ORF">GHK86_14040</name>
</gene>
<evidence type="ECO:0000259" key="8">
    <source>
        <dbReference type="PROSITE" id="PS50928"/>
    </source>
</evidence>
<evidence type="ECO:0000256" key="5">
    <source>
        <dbReference type="ARBA" id="ARBA00022989"/>
    </source>
</evidence>
<evidence type="ECO:0000256" key="2">
    <source>
        <dbReference type="ARBA" id="ARBA00022448"/>
    </source>
</evidence>
<dbReference type="CDD" id="cd06261">
    <property type="entry name" value="TM_PBP2"/>
    <property type="match status" value="1"/>
</dbReference>
<proteinExistence type="inferred from homology"/>
<sequence>MAAPALTPTMSPAQLGRARRTSRAVTAALVVLLFLVPVLYVVMLSFESAGHFLRSPMTPPVSAPRPGNFGAAWAQAGLGVELANTALYSVVAAGLATALALLIAFPIARRLVRGASLLYSAVAVGLFLPLAIIPLFIEARMLDLWNNRIGYIILHIEPGIPLGVVLLTASIASVPLELDEAAFMDGAGYLRYLWSVVVPLIRPGLLITFLYGLLGVWNDIIGPVVLLSNPSLFPITRGIYEFYGANQSQWTLLAAAIVVASLPLVILFSLTQRQLIRAAVAGSVKG</sequence>
<feature type="transmembrane region" description="Helical" evidence="7">
    <location>
        <begin position="24"/>
        <end position="46"/>
    </location>
</feature>
<protein>
    <submittedName>
        <fullName evidence="9">ABC transporter permease subunit</fullName>
    </submittedName>
</protein>
<dbReference type="Pfam" id="PF00528">
    <property type="entry name" value="BPD_transp_1"/>
    <property type="match status" value="1"/>
</dbReference>
<evidence type="ECO:0000256" key="6">
    <source>
        <dbReference type="ARBA" id="ARBA00023136"/>
    </source>
</evidence>
<keyword evidence="5 7" id="KW-1133">Transmembrane helix</keyword>
<evidence type="ECO:0000313" key="9">
    <source>
        <dbReference type="EMBL" id="MST33833.1"/>
    </source>
</evidence>
<keyword evidence="10" id="KW-1185">Reference proteome</keyword>
<evidence type="ECO:0000256" key="7">
    <source>
        <dbReference type="RuleBase" id="RU363032"/>
    </source>
</evidence>
<evidence type="ECO:0000256" key="4">
    <source>
        <dbReference type="ARBA" id="ARBA00022692"/>
    </source>
</evidence>
<keyword evidence="2 7" id="KW-0813">Transport</keyword>
<dbReference type="PANTHER" id="PTHR43744:SF12">
    <property type="entry name" value="ABC TRANSPORTER PERMEASE PROTEIN MG189-RELATED"/>
    <property type="match status" value="1"/>
</dbReference>
<dbReference type="EMBL" id="WJHE01000740">
    <property type="protein sequence ID" value="MST33833.1"/>
    <property type="molecule type" value="Genomic_DNA"/>
</dbReference>
<comment type="caution">
    <text evidence="9">The sequence shown here is derived from an EMBL/GenBank/DDBJ whole genome shotgun (WGS) entry which is preliminary data.</text>
</comment>
<feature type="transmembrane region" description="Helical" evidence="7">
    <location>
        <begin position="117"/>
        <end position="137"/>
    </location>
</feature>